<keyword evidence="5 10" id="KW-0560">Oxidoreductase</keyword>
<organism evidence="13 14">
    <name type="scientific">Phenylobacterium glaciei</name>
    <dbReference type="NCBI Taxonomy" id="2803784"/>
    <lineage>
        <taxon>Bacteria</taxon>
        <taxon>Pseudomonadati</taxon>
        <taxon>Pseudomonadota</taxon>
        <taxon>Alphaproteobacteria</taxon>
        <taxon>Caulobacterales</taxon>
        <taxon>Caulobacteraceae</taxon>
        <taxon>Phenylobacterium</taxon>
    </lineage>
</organism>
<evidence type="ECO:0000256" key="9">
    <source>
        <dbReference type="ARBA" id="ARBA00051231"/>
    </source>
</evidence>
<evidence type="ECO:0000256" key="10">
    <source>
        <dbReference type="RuleBase" id="RU361139"/>
    </source>
</evidence>
<gene>
    <name evidence="10 13" type="primary">pdhA</name>
    <name evidence="13" type="ORF">JKL49_10995</name>
</gene>
<name>A0A941D082_9CAUL</name>
<keyword evidence="7 10" id="KW-0670">Pyruvate</keyword>
<comment type="caution">
    <text evidence="13">The sequence shown here is derived from an EMBL/GenBank/DDBJ whole genome shotgun (WGS) entry which is preliminary data.</text>
</comment>
<evidence type="ECO:0000256" key="4">
    <source>
        <dbReference type="ARBA" id="ARBA00014159"/>
    </source>
</evidence>
<dbReference type="FunFam" id="3.40.50.970:FF:000013">
    <property type="entry name" value="Pyruvate dehydrogenase E1 component subunit alpha"/>
    <property type="match status" value="1"/>
</dbReference>
<evidence type="ECO:0000256" key="6">
    <source>
        <dbReference type="ARBA" id="ARBA00023052"/>
    </source>
</evidence>
<keyword evidence="14" id="KW-1185">Reference proteome</keyword>
<dbReference type="PANTHER" id="PTHR11516:SF60">
    <property type="entry name" value="PYRUVATE DEHYDROGENASE E1 COMPONENT SUBUNIT ALPHA"/>
    <property type="match status" value="1"/>
</dbReference>
<feature type="domain" description="Dehydrogenase E1 component" evidence="12">
    <location>
        <begin position="38"/>
        <end position="335"/>
    </location>
</feature>
<evidence type="ECO:0000256" key="1">
    <source>
        <dbReference type="ARBA" id="ARBA00001964"/>
    </source>
</evidence>
<dbReference type="InterPro" id="IPR029061">
    <property type="entry name" value="THDP-binding"/>
</dbReference>
<keyword evidence="6 10" id="KW-0786">Thiamine pyrophosphate</keyword>
<dbReference type="InterPro" id="IPR001017">
    <property type="entry name" value="DH_E1"/>
</dbReference>
<dbReference type="Gene3D" id="3.40.50.970">
    <property type="match status" value="1"/>
</dbReference>
<comment type="subunit">
    <text evidence="2 10">Heterodimer of an alpha and a beta chain.</text>
</comment>
<comment type="catalytic activity">
    <reaction evidence="9 10">
        <text>N(6)-[(R)-lipoyl]-L-lysyl-[protein] + pyruvate + H(+) = N(6)-[(R)-S(8)-acetyldihydrolipoyl]-L-lysyl-[protein] + CO2</text>
        <dbReference type="Rhea" id="RHEA:19189"/>
        <dbReference type="Rhea" id="RHEA-COMP:10474"/>
        <dbReference type="Rhea" id="RHEA-COMP:10478"/>
        <dbReference type="ChEBI" id="CHEBI:15361"/>
        <dbReference type="ChEBI" id="CHEBI:15378"/>
        <dbReference type="ChEBI" id="CHEBI:16526"/>
        <dbReference type="ChEBI" id="CHEBI:83099"/>
        <dbReference type="ChEBI" id="CHEBI:83111"/>
        <dbReference type="EC" id="1.2.4.1"/>
    </reaction>
</comment>
<dbReference type="InterPro" id="IPR050642">
    <property type="entry name" value="PDH_E1_Alpha_Subunit"/>
</dbReference>
<dbReference type="PANTHER" id="PTHR11516">
    <property type="entry name" value="PYRUVATE DEHYDROGENASE E1 COMPONENT, ALPHA SUBUNIT BACTERIAL AND ORGANELLAR"/>
    <property type="match status" value="1"/>
</dbReference>
<dbReference type="Proteomes" id="UP000622580">
    <property type="component" value="Unassembled WGS sequence"/>
</dbReference>
<evidence type="ECO:0000313" key="14">
    <source>
        <dbReference type="Proteomes" id="UP000622580"/>
    </source>
</evidence>
<reference evidence="13" key="1">
    <citation type="submission" date="2021-04" db="EMBL/GenBank/DDBJ databases">
        <title>Draft genome assembly of strain Phenylobacterium sp. 20VBR1 using MiniION and Illumina platforms.</title>
        <authorList>
            <person name="Thomas F.A."/>
            <person name="Krishnan K.P."/>
            <person name="Sinha R.K."/>
        </authorList>
    </citation>
    <scope>NUCLEOTIDE SEQUENCE</scope>
    <source>
        <strain evidence="13">20VBR1</strain>
    </source>
</reference>
<dbReference type="CDD" id="cd02000">
    <property type="entry name" value="TPP_E1_PDC_ADC_BCADC"/>
    <property type="match status" value="1"/>
</dbReference>
<evidence type="ECO:0000256" key="8">
    <source>
        <dbReference type="ARBA" id="ARBA00025211"/>
    </source>
</evidence>
<dbReference type="GO" id="GO:0004739">
    <property type="term" value="F:pyruvate dehydrogenase (acetyl-transferring) activity"/>
    <property type="evidence" value="ECO:0007669"/>
    <property type="project" value="UniProtKB-UniRule"/>
</dbReference>
<evidence type="ECO:0000256" key="11">
    <source>
        <dbReference type="SAM" id="MobiDB-lite"/>
    </source>
</evidence>
<proteinExistence type="predicted"/>
<evidence type="ECO:0000259" key="12">
    <source>
        <dbReference type="Pfam" id="PF00676"/>
    </source>
</evidence>
<dbReference type="GO" id="GO:0006086">
    <property type="term" value="P:pyruvate decarboxylation to acetyl-CoA"/>
    <property type="evidence" value="ECO:0007669"/>
    <property type="project" value="InterPro"/>
</dbReference>
<evidence type="ECO:0000256" key="3">
    <source>
        <dbReference type="ARBA" id="ARBA00012281"/>
    </source>
</evidence>
<dbReference type="SUPFAM" id="SSF52518">
    <property type="entry name" value="Thiamin diphosphate-binding fold (THDP-binding)"/>
    <property type="match status" value="1"/>
</dbReference>
<comment type="cofactor">
    <cofactor evidence="1 10">
        <name>thiamine diphosphate</name>
        <dbReference type="ChEBI" id="CHEBI:58937"/>
    </cofactor>
</comment>
<dbReference type="RefSeq" id="WP_215340468.1">
    <property type="nucleotide sequence ID" value="NZ_JAGSGD010000001.1"/>
</dbReference>
<sequence>MARGQASSTSKRKKNDTGVIDDSNDPMTQESLLKFYRDMLLIRRFEERAGQLYGMGLIGGFCHLYIGQEAIAVGVQSIKEAGDQVITGYRDHGHMLACGMDPKEVMAELTGRFTGSSKGKGGSMHMFSTQADFYGGHGIVGGQVSLGTGLALANHYKGNKKVAFTYFGDGAANQGQVYESFNMATIWKLPVVYVIENNQYAMGTSIERSSSETHLYKRGASFRIPGEEVDGMDVMAVQAAARKAADHARSGNGPYILEMKTYRYRGHSMSDPAKYRTREEVDEVRKTRDPIDHLQELLEKKGWADEAALKAIDAEVKKIVADAAEFARTSPEPDPSELYTDVYLEAAQ</sequence>
<protein>
    <recommendedName>
        <fullName evidence="4 10">Pyruvate dehydrogenase E1 component subunit alpha</fullName>
        <ecNumber evidence="3 10">1.2.4.1</ecNumber>
    </recommendedName>
</protein>
<dbReference type="AlphaFoldDB" id="A0A941D082"/>
<dbReference type="Pfam" id="PF00676">
    <property type="entry name" value="E1_dh"/>
    <property type="match status" value="1"/>
</dbReference>
<evidence type="ECO:0000313" key="13">
    <source>
        <dbReference type="EMBL" id="MBR7619915.1"/>
    </source>
</evidence>
<evidence type="ECO:0000256" key="5">
    <source>
        <dbReference type="ARBA" id="ARBA00023002"/>
    </source>
</evidence>
<feature type="region of interest" description="Disordered" evidence="11">
    <location>
        <begin position="1"/>
        <end position="25"/>
    </location>
</feature>
<dbReference type="InterPro" id="IPR017597">
    <property type="entry name" value="Pyrv_DH_E1_asu_subgrp-y"/>
</dbReference>
<accession>A0A941D082</accession>
<evidence type="ECO:0000256" key="7">
    <source>
        <dbReference type="ARBA" id="ARBA00023317"/>
    </source>
</evidence>
<dbReference type="NCBIfam" id="TIGR03182">
    <property type="entry name" value="PDH_E1_alph_y"/>
    <property type="match status" value="1"/>
</dbReference>
<dbReference type="EC" id="1.2.4.1" evidence="3 10"/>
<comment type="function">
    <text evidence="8">The pyruvate dehydrogenase complex catalyzes the overall conversion of pyruvate to acetyl-CoA and CO(2). It contains multiple copies of three enzymatic components: pyruvate dehydrogenase (E1), dihydrolipoamide acetyltransferase (E2) and lipoamide dehydrogenase (E3).</text>
</comment>
<evidence type="ECO:0000256" key="2">
    <source>
        <dbReference type="ARBA" id="ARBA00011870"/>
    </source>
</evidence>
<dbReference type="EMBL" id="JAGSGD010000001">
    <property type="protein sequence ID" value="MBR7619915.1"/>
    <property type="molecule type" value="Genomic_DNA"/>
</dbReference>